<dbReference type="RefSeq" id="XP_004496532.1">
    <property type="nucleotide sequence ID" value="XM_004496475.3"/>
</dbReference>
<protein>
    <submittedName>
        <fullName evidence="3">Uncharacterized protein LOC101514128</fullName>
    </submittedName>
</protein>
<accession>A0A1S2XYJ9</accession>
<evidence type="ECO:0000256" key="1">
    <source>
        <dbReference type="SAM" id="MobiDB-lite"/>
    </source>
</evidence>
<proteinExistence type="predicted"/>
<dbReference type="OrthoDB" id="1902316at2759"/>
<gene>
    <name evidence="3" type="primary">LOC101514128</name>
</gene>
<feature type="compositionally biased region" description="Basic and acidic residues" evidence="1">
    <location>
        <begin position="91"/>
        <end position="103"/>
    </location>
</feature>
<name>A0A1S2XYJ9_CICAR</name>
<evidence type="ECO:0000313" key="3">
    <source>
        <dbReference type="RefSeq" id="XP_004496532.1"/>
    </source>
</evidence>
<keyword evidence="2" id="KW-1185">Reference proteome</keyword>
<feature type="compositionally biased region" description="Polar residues" evidence="1">
    <location>
        <begin position="69"/>
        <end position="89"/>
    </location>
</feature>
<dbReference type="KEGG" id="cam:101514128"/>
<feature type="region of interest" description="Disordered" evidence="1">
    <location>
        <begin position="69"/>
        <end position="118"/>
    </location>
</feature>
<dbReference type="eggNOG" id="ENOG502S4FZ">
    <property type="taxonomic scope" value="Eukaryota"/>
</dbReference>
<dbReference type="PANTHER" id="PTHR35125">
    <property type="entry name" value="NEURON NAVIGATOR 1-LIKE-RELATED"/>
    <property type="match status" value="1"/>
</dbReference>
<dbReference type="GO" id="GO:0007346">
    <property type="term" value="P:regulation of mitotic cell cycle"/>
    <property type="evidence" value="ECO:0007669"/>
    <property type="project" value="InterPro"/>
</dbReference>
<reference evidence="3" key="2">
    <citation type="submission" date="2025-08" db="UniProtKB">
        <authorList>
            <consortium name="RefSeq"/>
        </authorList>
    </citation>
    <scope>IDENTIFICATION</scope>
    <source>
        <tissue evidence="3">Etiolated seedlings</tissue>
    </source>
</reference>
<organism evidence="2 3">
    <name type="scientific">Cicer arietinum</name>
    <name type="common">Chickpea</name>
    <name type="synonym">Garbanzo</name>
    <dbReference type="NCBI Taxonomy" id="3827"/>
    <lineage>
        <taxon>Eukaryota</taxon>
        <taxon>Viridiplantae</taxon>
        <taxon>Streptophyta</taxon>
        <taxon>Embryophyta</taxon>
        <taxon>Tracheophyta</taxon>
        <taxon>Spermatophyta</taxon>
        <taxon>Magnoliopsida</taxon>
        <taxon>eudicotyledons</taxon>
        <taxon>Gunneridae</taxon>
        <taxon>Pentapetalae</taxon>
        <taxon>rosids</taxon>
        <taxon>fabids</taxon>
        <taxon>Fabales</taxon>
        <taxon>Fabaceae</taxon>
        <taxon>Papilionoideae</taxon>
        <taxon>50 kb inversion clade</taxon>
        <taxon>NPAAA clade</taxon>
        <taxon>Hologalegina</taxon>
        <taxon>IRL clade</taxon>
        <taxon>Cicereae</taxon>
        <taxon>Cicer</taxon>
    </lineage>
</organism>
<reference evidence="2" key="1">
    <citation type="journal article" date="2013" name="Nat. Biotechnol.">
        <title>Draft genome sequence of chickpea (Cicer arietinum) provides a resource for trait improvement.</title>
        <authorList>
            <person name="Varshney R.K."/>
            <person name="Song C."/>
            <person name="Saxena R.K."/>
            <person name="Azam S."/>
            <person name="Yu S."/>
            <person name="Sharpe A.G."/>
            <person name="Cannon S."/>
            <person name="Baek J."/>
            <person name="Rosen B.D."/>
            <person name="Tar'an B."/>
            <person name="Millan T."/>
            <person name="Zhang X."/>
            <person name="Ramsay L.D."/>
            <person name="Iwata A."/>
            <person name="Wang Y."/>
            <person name="Nelson W."/>
            <person name="Farmer A.D."/>
            <person name="Gaur P.M."/>
            <person name="Soderlund C."/>
            <person name="Penmetsa R.V."/>
            <person name="Xu C."/>
            <person name="Bharti A.K."/>
            <person name="He W."/>
            <person name="Winter P."/>
            <person name="Zhao S."/>
            <person name="Hane J.K."/>
            <person name="Carrasquilla-Garcia N."/>
            <person name="Condie J.A."/>
            <person name="Upadhyaya H.D."/>
            <person name="Luo M.C."/>
            <person name="Thudi M."/>
            <person name="Gowda C.L."/>
            <person name="Singh N.P."/>
            <person name="Lichtenzveig J."/>
            <person name="Gali K.K."/>
            <person name="Rubio J."/>
            <person name="Nadarajan N."/>
            <person name="Dolezel J."/>
            <person name="Bansal K.C."/>
            <person name="Xu X."/>
            <person name="Edwards D."/>
            <person name="Zhang G."/>
            <person name="Kahl G."/>
            <person name="Gil J."/>
            <person name="Singh K.B."/>
            <person name="Datta S.K."/>
            <person name="Jackson S.A."/>
            <person name="Wang J."/>
            <person name="Cook D.R."/>
        </authorList>
    </citation>
    <scope>NUCLEOTIDE SEQUENCE [LARGE SCALE GENOMIC DNA]</scope>
    <source>
        <strain evidence="2">cv. CDC Frontier</strain>
    </source>
</reference>
<dbReference type="PANTHER" id="PTHR35125:SF2">
    <property type="entry name" value="PROTEIN PATRONUS 2-LIKE"/>
    <property type="match status" value="1"/>
</dbReference>
<dbReference type="Proteomes" id="UP000087171">
    <property type="component" value="Chromosome Ca4"/>
</dbReference>
<dbReference type="GeneID" id="101514128"/>
<evidence type="ECO:0000313" key="2">
    <source>
        <dbReference type="Proteomes" id="UP000087171"/>
    </source>
</evidence>
<dbReference type="AlphaFoldDB" id="A0A1S2XYJ9"/>
<dbReference type="InterPro" id="IPR039326">
    <property type="entry name" value="Patronus"/>
</dbReference>
<feature type="region of interest" description="Disordered" evidence="1">
    <location>
        <begin position="25"/>
        <end position="44"/>
    </location>
</feature>
<dbReference type="PaxDb" id="3827-XP_004496532.1"/>
<sequence length="262" mass="28963">MAARTVRLFQDQNVIDHVNEAGTMSGKTDFTGQRKSKVGGRKPLGDLSNAVKPINIAVDGKKAINGPLSTLKPSVSQTSKSLRSKNNLEIASKEKNLETDKRTGSKASKKPNTGSRRALFDISNSVSDVKNKNNLKTSILTGKYLDPVAIAEEQMLHNHRECIKSQIETVDMHHFFKTVGLEDDSDDHMKISIEPSAIRKLKPESAFMELEEVPEELSDVQSLSAEHGSPAHCMSPKFSSYTMWNDLAVNFNLIDTPKLSRN</sequence>